<organism evidence="2 3">
    <name type="scientific">Marasmius crinis-equi</name>
    <dbReference type="NCBI Taxonomy" id="585013"/>
    <lineage>
        <taxon>Eukaryota</taxon>
        <taxon>Fungi</taxon>
        <taxon>Dikarya</taxon>
        <taxon>Basidiomycota</taxon>
        <taxon>Agaricomycotina</taxon>
        <taxon>Agaricomycetes</taxon>
        <taxon>Agaricomycetidae</taxon>
        <taxon>Agaricales</taxon>
        <taxon>Marasmiineae</taxon>
        <taxon>Marasmiaceae</taxon>
        <taxon>Marasmius</taxon>
    </lineage>
</organism>
<reference evidence="2 3" key="1">
    <citation type="submission" date="2024-02" db="EMBL/GenBank/DDBJ databases">
        <title>A draft genome for the cacao thread blight pathogen Marasmius crinis-equi.</title>
        <authorList>
            <person name="Cohen S.P."/>
            <person name="Baruah I.K."/>
            <person name="Amoako-Attah I."/>
            <person name="Bukari Y."/>
            <person name="Meinhardt L.W."/>
            <person name="Bailey B.A."/>
        </authorList>
    </citation>
    <scope>NUCLEOTIDE SEQUENCE [LARGE SCALE GENOMIC DNA]</scope>
    <source>
        <strain evidence="2 3">GH-76</strain>
    </source>
</reference>
<evidence type="ECO:0000256" key="1">
    <source>
        <dbReference type="SAM" id="MobiDB-lite"/>
    </source>
</evidence>
<name>A0ABR3ELG1_9AGAR</name>
<feature type="region of interest" description="Disordered" evidence="1">
    <location>
        <begin position="1"/>
        <end position="74"/>
    </location>
</feature>
<gene>
    <name evidence="2" type="ORF">V5O48_018386</name>
</gene>
<protein>
    <submittedName>
        <fullName evidence="2">Uncharacterized protein</fullName>
    </submittedName>
</protein>
<sequence length="292" mass="31949">MSGELVYPSSPPYRPQSPVDSVSHSSTPPPPLESLNSRNASPDYVSSGSSSSSHAVSLDPHHQSSPSWDPYPGNLQRSTAEVVIAGPVIPDDEDRDRQRLLTTVTGAHIVALAWKRDPLLTYGEILSYLQTLCAQYYEPPVPGVVPVPCVHAMPPRYRMEFTPDDDTDPSDLSRSPLNPWNFYQMATSFQLSEGGDILLSRVSGLPMCVRDSFRVFRAAFQHIKSSPNPDIAAVVQGPHDILIARIEELSGFSFLDARAYAAFLINGFPALDPVELGLLGADSWLKEFGNDD</sequence>
<accession>A0ABR3ELG1</accession>
<dbReference type="Proteomes" id="UP001465976">
    <property type="component" value="Unassembled WGS sequence"/>
</dbReference>
<evidence type="ECO:0000313" key="2">
    <source>
        <dbReference type="EMBL" id="KAL0563680.1"/>
    </source>
</evidence>
<keyword evidence="3" id="KW-1185">Reference proteome</keyword>
<comment type="caution">
    <text evidence="2">The sequence shown here is derived from an EMBL/GenBank/DDBJ whole genome shotgun (WGS) entry which is preliminary data.</text>
</comment>
<evidence type="ECO:0000313" key="3">
    <source>
        <dbReference type="Proteomes" id="UP001465976"/>
    </source>
</evidence>
<dbReference type="EMBL" id="JBAHYK010003291">
    <property type="protein sequence ID" value="KAL0563680.1"/>
    <property type="molecule type" value="Genomic_DNA"/>
</dbReference>
<proteinExistence type="predicted"/>